<reference evidence="2 3" key="1">
    <citation type="submission" date="2015-01" db="EMBL/GenBank/DDBJ databases">
        <title>Genome Sequencing of Rickettsiales.</title>
        <authorList>
            <person name="Daugherty S.C."/>
            <person name="Su Q."/>
            <person name="Abolude K."/>
            <person name="Beier-Sexton M."/>
            <person name="Carlyon J.A."/>
            <person name="Carter R."/>
            <person name="Day N.P."/>
            <person name="Dumler S.J."/>
            <person name="Dyachenko V."/>
            <person name="Godinez A."/>
            <person name="Kurtti T.J."/>
            <person name="Lichay M."/>
            <person name="Mullins K.E."/>
            <person name="Ott S."/>
            <person name="Pappas-Brown V."/>
            <person name="Paris D.H."/>
            <person name="Patel P."/>
            <person name="Richards A.L."/>
            <person name="Sadzewicz L."/>
            <person name="Sears K."/>
            <person name="Seidman D."/>
            <person name="Sengamalay N."/>
            <person name="Stenos J."/>
            <person name="Tallon L.J."/>
            <person name="Vincent G."/>
            <person name="Fraser C.M."/>
            <person name="Munderloh U."/>
            <person name="Dunning-Hotopp J.C."/>
        </authorList>
    </citation>
    <scope>NUCLEOTIDE SEQUENCE [LARGE SCALE GENOMIC DNA]</scope>
    <source>
        <strain evidence="2 3">CRT53-1</strain>
    </source>
</reference>
<organism evidence="2 3">
    <name type="scientific">Anaplasma phagocytophilum str. CRT53-1</name>
    <dbReference type="NCBI Taxonomy" id="1359157"/>
    <lineage>
        <taxon>Bacteria</taxon>
        <taxon>Pseudomonadati</taxon>
        <taxon>Pseudomonadota</taxon>
        <taxon>Alphaproteobacteria</taxon>
        <taxon>Rickettsiales</taxon>
        <taxon>Anaplasmataceae</taxon>
        <taxon>Anaplasma</taxon>
        <taxon>phagocytophilum group</taxon>
    </lineage>
</organism>
<feature type="transmembrane region" description="Helical" evidence="1">
    <location>
        <begin position="7"/>
        <end position="26"/>
    </location>
</feature>
<evidence type="ECO:0000313" key="2">
    <source>
        <dbReference type="EMBL" id="KJV86198.1"/>
    </source>
</evidence>
<protein>
    <submittedName>
        <fullName evidence="2">Putative membrane protein</fullName>
    </submittedName>
</protein>
<dbReference type="Proteomes" id="UP000033722">
    <property type="component" value="Unassembled WGS sequence"/>
</dbReference>
<gene>
    <name evidence="2" type="ORF">APHCRT_0785</name>
</gene>
<evidence type="ECO:0000256" key="1">
    <source>
        <dbReference type="SAM" id="Phobius"/>
    </source>
</evidence>
<name>A0A0F3Q126_ANAPH</name>
<accession>A0A0F3Q126</accession>
<proteinExistence type="predicted"/>
<keyword evidence="1" id="KW-0472">Membrane</keyword>
<dbReference type="PATRIC" id="fig|1359157.3.peg.489"/>
<comment type="caution">
    <text evidence="2">The sequence shown here is derived from an EMBL/GenBank/DDBJ whole genome shotgun (WGS) entry which is preliminary data.</text>
</comment>
<keyword evidence="1" id="KW-1133">Transmembrane helix</keyword>
<sequence length="57" mass="6648">MLLYWCICKICIGVTFWKAICIIAGLSRDRIFMRMEGSYALFLILGFVKLKGLYDCF</sequence>
<dbReference type="EMBL" id="LAOD01000016">
    <property type="protein sequence ID" value="KJV86198.1"/>
    <property type="molecule type" value="Genomic_DNA"/>
</dbReference>
<keyword evidence="1" id="KW-0812">Transmembrane</keyword>
<evidence type="ECO:0000313" key="3">
    <source>
        <dbReference type="Proteomes" id="UP000033722"/>
    </source>
</evidence>
<dbReference type="AlphaFoldDB" id="A0A0F3Q126"/>